<keyword evidence="1" id="KW-0131">Cell cycle</keyword>
<reference evidence="1 2" key="1">
    <citation type="submission" date="2019-03" db="EMBL/GenBank/DDBJ databases">
        <title>Diversity of the mouse oral microbiome.</title>
        <authorList>
            <person name="Joseph S."/>
            <person name="Aduse-Opoku J."/>
            <person name="Curtis M."/>
            <person name="Wade W."/>
            <person name="Hashim A."/>
        </authorList>
    </citation>
    <scope>NUCLEOTIDE SEQUENCE [LARGE SCALE GENOMIC DNA]</scope>
    <source>
        <strain evidence="2">irhom_31</strain>
    </source>
</reference>
<comment type="caution">
    <text evidence="1">The sequence shown here is derived from an EMBL/GenBank/DDBJ whole genome shotgun (WGS) entry which is preliminary data.</text>
</comment>
<sequence>MATYTHLTDRTPHVSADELLSGFRPSERFGEVSFNTCL</sequence>
<dbReference type="Proteomes" id="UP000297951">
    <property type="component" value="Unassembled WGS sequence"/>
</dbReference>
<dbReference type="GO" id="GO:0051301">
    <property type="term" value="P:cell division"/>
    <property type="evidence" value="ECO:0007669"/>
    <property type="project" value="UniProtKB-KW"/>
</dbReference>
<name>A0A4Y9F1I3_9MICC</name>
<dbReference type="AlphaFoldDB" id="A0A4Y9F1I3"/>
<dbReference type="EMBL" id="SPQC01000087">
    <property type="protein sequence ID" value="TFU19348.1"/>
    <property type="molecule type" value="Genomic_DNA"/>
</dbReference>
<keyword evidence="1" id="KW-0132">Cell division</keyword>
<accession>A0A4Y9F1I3</accession>
<protein>
    <submittedName>
        <fullName evidence="1">Cell division protein ZapE</fullName>
    </submittedName>
</protein>
<organism evidence="1 2">
    <name type="scientific">Rothia nasimurium</name>
    <dbReference type="NCBI Taxonomy" id="85336"/>
    <lineage>
        <taxon>Bacteria</taxon>
        <taxon>Bacillati</taxon>
        <taxon>Actinomycetota</taxon>
        <taxon>Actinomycetes</taxon>
        <taxon>Micrococcales</taxon>
        <taxon>Micrococcaceae</taxon>
        <taxon>Rothia</taxon>
    </lineage>
</organism>
<proteinExistence type="predicted"/>
<feature type="non-terminal residue" evidence="1">
    <location>
        <position position="38"/>
    </location>
</feature>
<gene>
    <name evidence="1" type="ORF">E4U03_12450</name>
</gene>
<evidence type="ECO:0000313" key="2">
    <source>
        <dbReference type="Proteomes" id="UP000297951"/>
    </source>
</evidence>
<evidence type="ECO:0000313" key="1">
    <source>
        <dbReference type="EMBL" id="TFU19348.1"/>
    </source>
</evidence>